<evidence type="ECO:0000256" key="10">
    <source>
        <dbReference type="SAM" id="Phobius"/>
    </source>
</evidence>
<keyword evidence="14" id="KW-1185">Reference proteome</keyword>
<evidence type="ECO:0000259" key="12">
    <source>
        <dbReference type="Pfam" id="PF07730"/>
    </source>
</evidence>
<dbReference type="PANTHER" id="PTHR24421">
    <property type="entry name" value="NITRATE/NITRITE SENSOR PROTEIN NARX-RELATED"/>
    <property type="match status" value="1"/>
</dbReference>
<proteinExistence type="predicted"/>
<keyword evidence="10" id="KW-0812">Transmembrane</keyword>
<dbReference type="InterPro" id="IPR036890">
    <property type="entry name" value="HATPase_C_sf"/>
</dbReference>
<dbReference type="GO" id="GO:0046983">
    <property type="term" value="F:protein dimerization activity"/>
    <property type="evidence" value="ECO:0007669"/>
    <property type="project" value="InterPro"/>
</dbReference>
<name>A0A239F298_9ACTN</name>
<feature type="transmembrane region" description="Helical" evidence="10">
    <location>
        <begin position="132"/>
        <end position="150"/>
    </location>
</feature>
<feature type="domain" description="Histidine kinase/HSP90-like ATPase" evidence="11">
    <location>
        <begin position="291"/>
        <end position="380"/>
    </location>
</feature>
<evidence type="ECO:0000256" key="6">
    <source>
        <dbReference type="ARBA" id="ARBA00022777"/>
    </source>
</evidence>
<dbReference type="PANTHER" id="PTHR24421:SF10">
    <property type="entry name" value="NITRATE_NITRITE SENSOR PROTEIN NARQ"/>
    <property type="match status" value="1"/>
</dbReference>
<feature type="transmembrane region" description="Helical" evidence="10">
    <location>
        <begin position="108"/>
        <end position="126"/>
    </location>
</feature>
<dbReference type="InterPro" id="IPR011712">
    <property type="entry name" value="Sig_transdc_His_kin_sub3_dim/P"/>
</dbReference>
<dbReference type="EMBL" id="FZNR01000017">
    <property type="protein sequence ID" value="SNS50393.1"/>
    <property type="molecule type" value="Genomic_DNA"/>
</dbReference>
<feature type="transmembrane region" description="Helical" evidence="10">
    <location>
        <begin position="77"/>
        <end position="96"/>
    </location>
</feature>
<dbReference type="EC" id="2.7.13.3" evidence="2"/>
<dbReference type="InterPro" id="IPR003594">
    <property type="entry name" value="HATPase_dom"/>
</dbReference>
<keyword evidence="6 13" id="KW-0418">Kinase</keyword>
<keyword evidence="4" id="KW-0808">Transferase</keyword>
<reference evidence="13 14" key="1">
    <citation type="submission" date="2017-06" db="EMBL/GenBank/DDBJ databases">
        <authorList>
            <person name="Kim H.J."/>
            <person name="Triplett B.A."/>
        </authorList>
    </citation>
    <scope>NUCLEOTIDE SEQUENCE [LARGE SCALE GENOMIC DNA]</scope>
    <source>
        <strain evidence="13 14">DSM 43151</strain>
    </source>
</reference>
<dbReference type="GO" id="GO:0016020">
    <property type="term" value="C:membrane"/>
    <property type="evidence" value="ECO:0007669"/>
    <property type="project" value="InterPro"/>
</dbReference>
<feature type="coiled-coil region" evidence="9">
    <location>
        <begin position="152"/>
        <end position="191"/>
    </location>
</feature>
<keyword evidence="9" id="KW-0175">Coiled coil</keyword>
<organism evidence="13 14">
    <name type="scientific">Actinoplanes regularis</name>
    <dbReference type="NCBI Taxonomy" id="52697"/>
    <lineage>
        <taxon>Bacteria</taxon>
        <taxon>Bacillati</taxon>
        <taxon>Actinomycetota</taxon>
        <taxon>Actinomycetes</taxon>
        <taxon>Micromonosporales</taxon>
        <taxon>Micromonosporaceae</taxon>
        <taxon>Actinoplanes</taxon>
    </lineage>
</organism>
<evidence type="ECO:0000256" key="5">
    <source>
        <dbReference type="ARBA" id="ARBA00022741"/>
    </source>
</evidence>
<evidence type="ECO:0000256" key="7">
    <source>
        <dbReference type="ARBA" id="ARBA00022840"/>
    </source>
</evidence>
<dbReference type="RefSeq" id="WP_089297122.1">
    <property type="nucleotide sequence ID" value="NZ_BOMU01000082.1"/>
</dbReference>
<evidence type="ECO:0000256" key="1">
    <source>
        <dbReference type="ARBA" id="ARBA00000085"/>
    </source>
</evidence>
<evidence type="ECO:0000256" key="3">
    <source>
        <dbReference type="ARBA" id="ARBA00022553"/>
    </source>
</evidence>
<accession>A0A239F298</accession>
<evidence type="ECO:0000259" key="11">
    <source>
        <dbReference type="Pfam" id="PF02518"/>
    </source>
</evidence>
<keyword evidence="8" id="KW-0902">Two-component regulatory system</keyword>
<dbReference type="GO" id="GO:0005524">
    <property type="term" value="F:ATP binding"/>
    <property type="evidence" value="ECO:0007669"/>
    <property type="project" value="UniProtKB-KW"/>
</dbReference>
<sequence length="381" mass="40792">MSARWHFVDRMAPSWLVVQLLGTAVLLFTLFTANEDTLGVWAVYAASMLAWLTFIVADPWHRRLANAALAVSATLPMFVVGAADDATALVMICVVLSRFASLTSPSGTAIVVLVGLVVAGSAVAYLTTGHDWQDSIGYPGMILLVTLLGLHRRQYELRTDQAEELLRQTELAQQERARAAALDERARIAREMHDVLAHSLGALGMQLKVAEALLSEKGDTVAALERVRRSNRLAEEGLVEARNAVAALRGDVPSLPDAVADLVDAFRRDHQTSIDLRVVPQPRPASTAATVSLVRTLGEALTNAAKHAPGEPVTVTLDFSGERICLEVVNGRPAVPPPPVEGPSGYGLTGMRERLALVGGTLIAGERDEGAGWRVTAQVPE</sequence>
<feature type="transmembrane region" description="Helical" evidence="10">
    <location>
        <begin position="12"/>
        <end position="31"/>
    </location>
</feature>
<evidence type="ECO:0000256" key="9">
    <source>
        <dbReference type="SAM" id="Coils"/>
    </source>
</evidence>
<keyword evidence="10" id="KW-1133">Transmembrane helix</keyword>
<protein>
    <recommendedName>
        <fullName evidence="2">histidine kinase</fullName>
        <ecNumber evidence="2">2.7.13.3</ecNumber>
    </recommendedName>
</protein>
<evidence type="ECO:0000256" key="4">
    <source>
        <dbReference type="ARBA" id="ARBA00022679"/>
    </source>
</evidence>
<dbReference type="Gene3D" id="3.30.565.10">
    <property type="entry name" value="Histidine kinase-like ATPase, C-terminal domain"/>
    <property type="match status" value="1"/>
</dbReference>
<dbReference type="InterPro" id="IPR050482">
    <property type="entry name" value="Sensor_HK_TwoCompSys"/>
</dbReference>
<keyword evidence="5" id="KW-0547">Nucleotide-binding</keyword>
<dbReference type="OrthoDB" id="227596at2"/>
<evidence type="ECO:0000313" key="14">
    <source>
        <dbReference type="Proteomes" id="UP000198415"/>
    </source>
</evidence>
<dbReference type="GO" id="GO:0000155">
    <property type="term" value="F:phosphorelay sensor kinase activity"/>
    <property type="evidence" value="ECO:0007669"/>
    <property type="project" value="InterPro"/>
</dbReference>
<feature type="domain" description="Signal transduction histidine kinase subgroup 3 dimerisation and phosphoacceptor" evidence="12">
    <location>
        <begin position="184"/>
        <end position="250"/>
    </location>
</feature>
<dbReference type="Pfam" id="PF07730">
    <property type="entry name" value="HisKA_3"/>
    <property type="match status" value="1"/>
</dbReference>
<evidence type="ECO:0000313" key="13">
    <source>
        <dbReference type="EMBL" id="SNS50393.1"/>
    </source>
</evidence>
<dbReference type="Gene3D" id="1.20.5.1930">
    <property type="match status" value="1"/>
</dbReference>
<keyword evidence="7" id="KW-0067">ATP-binding</keyword>
<dbReference type="CDD" id="cd16917">
    <property type="entry name" value="HATPase_UhpB-NarQ-NarX-like"/>
    <property type="match status" value="1"/>
</dbReference>
<dbReference type="Pfam" id="PF02518">
    <property type="entry name" value="HATPase_c"/>
    <property type="match status" value="1"/>
</dbReference>
<evidence type="ECO:0000256" key="2">
    <source>
        <dbReference type="ARBA" id="ARBA00012438"/>
    </source>
</evidence>
<evidence type="ECO:0000256" key="8">
    <source>
        <dbReference type="ARBA" id="ARBA00023012"/>
    </source>
</evidence>
<keyword evidence="3" id="KW-0597">Phosphoprotein</keyword>
<keyword evidence="10" id="KW-0472">Membrane</keyword>
<gene>
    <name evidence="13" type="ORF">SAMN06264365_11718</name>
</gene>
<dbReference type="AlphaFoldDB" id="A0A239F298"/>
<comment type="catalytic activity">
    <reaction evidence="1">
        <text>ATP + protein L-histidine = ADP + protein N-phospho-L-histidine.</text>
        <dbReference type="EC" id="2.7.13.3"/>
    </reaction>
</comment>
<feature type="transmembrane region" description="Helical" evidence="10">
    <location>
        <begin position="38"/>
        <end position="57"/>
    </location>
</feature>
<dbReference type="Proteomes" id="UP000198415">
    <property type="component" value="Unassembled WGS sequence"/>
</dbReference>
<dbReference type="SUPFAM" id="SSF55874">
    <property type="entry name" value="ATPase domain of HSP90 chaperone/DNA topoisomerase II/histidine kinase"/>
    <property type="match status" value="1"/>
</dbReference>